<dbReference type="Pfam" id="PF24883">
    <property type="entry name" value="NPHP3_N"/>
    <property type="match status" value="1"/>
</dbReference>
<evidence type="ECO:0000256" key="2">
    <source>
        <dbReference type="PROSITE-ProRule" id="PRU00023"/>
    </source>
</evidence>
<dbReference type="Pfam" id="PF22939">
    <property type="entry name" value="WHD_GPIID"/>
    <property type="match status" value="1"/>
</dbReference>
<dbReference type="PANTHER" id="PTHR10039:SF14">
    <property type="entry name" value="NACHT DOMAIN-CONTAINING PROTEIN"/>
    <property type="match status" value="1"/>
</dbReference>
<dbReference type="InterPro" id="IPR056884">
    <property type="entry name" value="NPHP3-like_N"/>
</dbReference>
<dbReference type="EMBL" id="ML975154">
    <property type="protein sequence ID" value="KAF1814098.1"/>
    <property type="molecule type" value="Genomic_DNA"/>
</dbReference>
<dbReference type="SUPFAM" id="SSF52540">
    <property type="entry name" value="P-loop containing nucleoside triphosphate hydrolases"/>
    <property type="match status" value="1"/>
</dbReference>
<dbReference type="Gene3D" id="3.40.50.300">
    <property type="entry name" value="P-loop containing nucleotide triphosphate hydrolases"/>
    <property type="match status" value="1"/>
</dbReference>
<feature type="domain" description="NACHT" evidence="3">
    <location>
        <begin position="98"/>
        <end position="240"/>
    </location>
</feature>
<dbReference type="InterPro" id="IPR054471">
    <property type="entry name" value="GPIID_WHD"/>
</dbReference>
<evidence type="ECO:0000313" key="6">
    <source>
        <dbReference type="RefSeq" id="XP_033535729.1"/>
    </source>
</evidence>
<evidence type="ECO:0000259" key="3">
    <source>
        <dbReference type="PROSITE" id="PS50837"/>
    </source>
</evidence>
<dbReference type="Proteomes" id="UP000504638">
    <property type="component" value="Unplaced"/>
</dbReference>
<keyword evidence="5" id="KW-1185">Reference proteome</keyword>
<proteinExistence type="predicted"/>
<keyword evidence="2" id="KW-0040">ANK repeat</keyword>
<dbReference type="PANTHER" id="PTHR10039">
    <property type="entry name" value="AMELOGENIN"/>
    <property type="match status" value="1"/>
</dbReference>
<keyword evidence="1" id="KW-0677">Repeat</keyword>
<dbReference type="Pfam" id="PF12796">
    <property type="entry name" value="Ank_2"/>
    <property type="match status" value="1"/>
</dbReference>
<dbReference type="SUPFAM" id="SSF48403">
    <property type="entry name" value="Ankyrin repeat"/>
    <property type="match status" value="1"/>
</dbReference>
<reference evidence="4 6" key="1">
    <citation type="submission" date="2020-01" db="EMBL/GenBank/DDBJ databases">
        <authorList>
            <consortium name="DOE Joint Genome Institute"/>
            <person name="Haridas S."/>
            <person name="Albert R."/>
            <person name="Binder M."/>
            <person name="Bloem J."/>
            <person name="Labutti K."/>
            <person name="Salamov A."/>
            <person name="Andreopoulos B."/>
            <person name="Baker S.E."/>
            <person name="Barry K."/>
            <person name="Bills G."/>
            <person name="Bluhm B.H."/>
            <person name="Cannon C."/>
            <person name="Castanera R."/>
            <person name="Culley D.E."/>
            <person name="Daum C."/>
            <person name="Ezra D."/>
            <person name="Gonzalez J.B."/>
            <person name="Henrissat B."/>
            <person name="Kuo A."/>
            <person name="Liang C."/>
            <person name="Lipzen A."/>
            <person name="Lutzoni F."/>
            <person name="Magnuson J."/>
            <person name="Mondo S."/>
            <person name="Nolan M."/>
            <person name="Ohm R."/>
            <person name="Pangilinan J."/>
            <person name="Park H.-J."/>
            <person name="Ramirez L."/>
            <person name="Alfaro M."/>
            <person name="Sun H."/>
            <person name="Tritt A."/>
            <person name="Yoshinaga Y."/>
            <person name="Zwiers L.-H."/>
            <person name="Turgeon B.G."/>
            <person name="Goodwin S.B."/>
            <person name="Spatafora J.W."/>
            <person name="Crous P.W."/>
            <person name="Grigoriev I.V."/>
        </authorList>
    </citation>
    <scope>NUCLEOTIDE SEQUENCE</scope>
    <source>
        <strain evidence="4 6">CBS 781.70</strain>
    </source>
</reference>
<accession>A0A6G1G7Q8</accession>
<dbReference type="GeneID" id="54415679"/>
<dbReference type="PROSITE" id="PS50297">
    <property type="entry name" value="ANK_REP_REGION"/>
    <property type="match status" value="2"/>
</dbReference>
<feature type="repeat" description="ANK" evidence="2">
    <location>
        <begin position="664"/>
        <end position="696"/>
    </location>
</feature>
<evidence type="ECO:0000313" key="4">
    <source>
        <dbReference type="EMBL" id="KAF1814098.1"/>
    </source>
</evidence>
<dbReference type="InterPro" id="IPR002110">
    <property type="entry name" value="Ankyrin_rpt"/>
</dbReference>
<protein>
    <recommendedName>
        <fullName evidence="3">NACHT domain-containing protein</fullName>
    </recommendedName>
</protein>
<dbReference type="Gene3D" id="1.25.40.20">
    <property type="entry name" value="Ankyrin repeat-containing domain"/>
    <property type="match status" value="1"/>
</dbReference>
<dbReference type="AlphaFoldDB" id="A0A6G1G7Q8"/>
<dbReference type="PROSITE" id="PS50837">
    <property type="entry name" value="NACHT"/>
    <property type="match status" value="1"/>
</dbReference>
<reference evidence="6" key="3">
    <citation type="submission" date="2025-04" db="UniProtKB">
        <authorList>
            <consortium name="RefSeq"/>
        </authorList>
    </citation>
    <scope>IDENTIFICATION</scope>
    <source>
        <strain evidence="6">CBS 781.70</strain>
    </source>
</reference>
<name>A0A6G1G7Q8_9PEZI</name>
<dbReference type="SMART" id="SM00248">
    <property type="entry name" value="ANK"/>
    <property type="match status" value="4"/>
</dbReference>
<dbReference type="RefSeq" id="XP_033535729.1">
    <property type="nucleotide sequence ID" value="XM_033675109.1"/>
</dbReference>
<organism evidence="4">
    <name type="scientific">Eremomyces bilateralis CBS 781.70</name>
    <dbReference type="NCBI Taxonomy" id="1392243"/>
    <lineage>
        <taxon>Eukaryota</taxon>
        <taxon>Fungi</taxon>
        <taxon>Dikarya</taxon>
        <taxon>Ascomycota</taxon>
        <taxon>Pezizomycotina</taxon>
        <taxon>Dothideomycetes</taxon>
        <taxon>Dothideomycetes incertae sedis</taxon>
        <taxon>Eremomycetales</taxon>
        <taxon>Eremomycetaceae</taxon>
        <taxon>Eremomyces</taxon>
    </lineage>
</organism>
<dbReference type="InterPro" id="IPR036770">
    <property type="entry name" value="Ankyrin_rpt-contain_sf"/>
</dbReference>
<feature type="repeat" description="ANK" evidence="2">
    <location>
        <begin position="697"/>
        <end position="721"/>
    </location>
</feature>
<gene>
    <name evidence="4 6" type="ORF">P152DRAFT_304349</name>
</gene>
<dbReference type="InterPro" id="IPR007111">
    <property type="entry name" value="NACHT_NTPase"/>
</dbReference>
<dbReference type="InterPro" id="IPR027417">
    <property type="entry name" value="P-loop_NTPase"/>
</dbReference>
<dbReference type="PROSITE" id="PS50088">
    <property type="entry name" value="ANK_REPEAT"/>
    <property type="match status" value="2"/>
</dbReference>
<evidence type="ECO:0000313" key="5">
    <source>
        <dbReference type="Proteomes" id="UP000504638"/>
    </source>
</evidence>
<reference evidence="6" key="2">
    <citation type="submission" date="2020-04" db="EMBL/GenBank/DDBJ databases">
        <authorList>
            <consortium name="NCBI Genome Project"/>
        </authorList>
    </citation>
    <scope>NUCLEOTIDE SEQUENCE</scope>
    <source>
        <strain evidence="6">CBS 781.70</strain>
    </source>
</reference>
<dbReference type="OrthoDB" id="3943271at2759"/>
<evidence type="ECO:0000256" key="1">
    <source>
        <dbReference type="ARBA" id="ARBA00022737"/>
    </source>
</evidence>
<sequence length="734" mass="82698">MTLMTFSIDQPTRGRSASPNFQRSIQLYFDNARRKAREQAMAATIDWLDMTNFNRLYNMHQQYDKQLSLYLHGTCNWIFHKPEYLAWDSDDSGSDAPRLLWVCGPAGFGKTVLCAKILERFKAKHEWLVAFFFSSLHTASAPTGDMSFIIRSWMAQLAAPDPDTLELIWGYAKRSDVGARALDSEVWSAFEAVLAQKQGVALFLDGLDEYSKTDDARVSFLQKLKSVAAGTATRILITSREETDIKVELSTVKSSEQVILKYKITKKDVDDDLKLYSRSVVDKTLPRKDENLRVRLADKLTQKCEGMFQWIKMQQPQLRDTKSKTKLENIVENMPIGLTETYKKNWEDIKRQPADDQDRAFAILRWTTFSLRPLSVSEISEVLAVNTYAKCSSLPLDELPDDIDEKYIENEIIAICGSLVEVRRANSEDQSASKTIHLVHPSVREFLLSVLPKHRQMLSDEASTTECAANPADQHRYLSAVCLTYLNYNNIWNDSDNNQSYVSGYSFLDYASRFWQLHLENVVKEDPWASRIVTDFLHTGNSKFSRWAKYFESCRNAEDGEEKVAGTPIYYATLFNLLMTLESIWNQDKTQLNVLGGRYGTPLQAACAKHNNKAFEMLMRWGADVNVEGGEFGAALVAAAAGGFEDMVIALTSNGAKLELKDSMGRTALYTAAKKGFKDVVSFLLVAGSEIGTTNKYGVTAMNAAAGSGHIEVVRLLLDRGQMPMLQTVTDGRL</sequence>